<feature type="compositionally biased region" description="Polar residues" evidence="2">
    <location>
        <begin position="104"/>
        <end position="121"/>
    </location>
</feature>
<dbReference type="VEuPathDB" id="FungiDB:G647_03376"/>
<feature type="coiled-coil region" evidence="1">
    <location>
        <begin position="242"/>
        <end position="276"/>
    </location>
</feature>
<feature type="compositionally biased region" description="Polar residues" evidence="2">
    <location>
        <begin position="171"/>
        <end position="193"/>
    </location>
</feature>
<evidence type="ECO:0000256" key="2">
    <source>
        <dbReference type="SAM" id="MobiDB-lite"/>
    </source>
</evidence>
<evidence type="ECO:0000313" key="3">
    <source>
        <dbReference type="EMBL" id="ETI26598.1"/>
    </source>
</evidence>
<evidence type="ECO:0000256" key="1">
    <source>
        <dbReference type="SAM" id="Coils"/>
    </source>
</evidence>
<accession>V9DJV5</accession>
<dbReference type="HOGENOM" id="CLU_396890_0_0_1"/>
<evidence type="ECO:0000313" key="4">
    <source>
        <dbReference type="Proteomes" id="UP000030678"/>
    </source>
</evidence>
<proteinExistence type="predicted"/>
<feature type="compositionally biased region" description="Basic and acidic residues" evidence="2">
    <location>
        <begin position="23"/>
        <end position="40"/>
    </location>
</feature>
<feature type="compositionally biased region" description="Polar residues" evidence="2">
    <location>
        <begin position="58"/>
        <end position="71"/>
    </location>
</feature>
<dbReference type="GeneID" id="19981869"/>
<dbReference type="EMBL" id="KB822703">
    <property type="protein sequence ID" value="ETI26598.1"/>
    <property type="molecule type" value="Genomic_DNA"/>
</dbReference>
<organism evidence="3 4">
    <name type="scientific">Cladophialophora carrionii CBS 160.54</name>
    <dbReference type="NCBI Taxonomy" id="1279043"/>
    <lineage>
        <taxon>Eukaryota</taxon>
        <taxon>Fungi</taxon>
        <taxon>Dikarya</taxon>
        <taxon>Ascomycota</taxon>
        <taxon>Pezizomycotina</taxon>
        <taxon>Eurotiomycetes</taxon>
        <taxon>Chaetothyriomycetidae</taxon>
        <taxon>Chaetothyriales</taxon>
        <taxon>Herpotrichiellaceae</taxon>
        <taxon>Cladophialophora</taxon>
    </lineage>
</organism>
<sequence length="703" mass="77622">MATNKDGNDPPEHPAMESLRELERRAAAQQEEDHAQERARRGLPPVAGPRYLLPGQRLRSTNRISKPSTGRVNAATGRGVSAKERRERLAAAADAALAVDPETSHSAPSSNPSAGRTASATSKPASNSRRAAPSATHTSQHATAVADDDGAGRGGSSSARTIQIKSRKAANNRQGTLTGASSTQESDDVSGTVQPLSELQHEHSCKASSPAEGILQAEFSQMASILTSSLTQTVSQSMGRFVADMAAKADEQSAKIARIEAESQRHFSKARDAQRETEARLIQVENEQRKNEARFSQTENAFQAHSQQLQASHDMIHHLHVRVSSETRGIRAAITDQAQSISQSPGELRQVTQIHQENMNKLGEAQQQYQRDVALNTDRVVMVASKTLHPEADIHLLAQQLVGVQAQIQGLNALRAPSQVLYVEAPQHQSSSDSAPLRGIEYPDTGVAWSTQPSLAPPSGPTGQPVMMPWSSLGASHDDVDLLEHPLAPCRRDIAKEQAAWVEKRQDLVRTYSDGEEELQVRVGTVIAPYDVGRSQLRDRPKFDSVRKTLADFGLNAHRYFEFVLIEAEKEISKIWRECDEAIQYTLRDGRIDDEQLRAEFEEHRSRASKLVSDGIPRELGVILERFKTTYLDFFRQWPKPASKDHQAEFLQQWRPAHDQLIKMLSLDEPRYAEHHRLPTTDEAFRVATAMQPLAITASTDLP</sequence>
<protein>
    <submittedName>
        <fullName evidence="3">Uncharacterized protein</fullName>
    </submittedName>
</protein>
<keyword evidence="1" id="KW-0175">Coiled coil</keyword>
<feature type="region of interest" description="Disordered" evidence="2">
    <location>
        <begin position="23"/>
        <end position="193"/>
    </location>
</feature>
<reference evidence="3 4" key="1">
    <citation type="submission" date="2013-03" db="EMBL/GenBank/DDBJ databases">
        <title>The Genome Sequence of Cladophialophora carrionii CBS 160.54.</title>
        <authorList>
            <consortium name="The Broad Institute Genomics Platform"/>
            <person name="Cuomo C."/>
            <person name="de Hoog S."/>
            <person name="Gorbushina A."/>
            <person name="Walker B."/>
            <person name="Young S.K."/>
            <person name="Zeng Q."/>
            <person name="Gargeya S."/>
            <person name="Fitzgerald M."/>
            <person name="Haas B."/>
            <person name="Abouelleil A."/>
            <person name="Allen A.W."/>
            <person name="Alvarado L."/>
            <person name="Arachchi H.M."/>
            <person name="Berlin A.M."/>
            <person name="Chapman S.B."/>
            <person name="Gainer-Dewar J."/>
            <person name="Goldberg J."/>
            <person name="Griggs A."/>
            <person name="Gujja S."/>
            <person name="Hansen M."/>
            <person name="Howarth C."/>
            <person name="Imamovic A."/>
            <person name="Ireland A."/>
            <person name="Larimer J."/>
            <person name="McCowan C."/>
            <person name="Murphy C."/>
            <person name="Pearson M."/>
            <person name="Poon T.W."/>
            <person name="Priest M."/>
            <person name="Roberts A."/>
            <person name="Saif S."/>
            <person name="Shea T."/>
            <person name="Sisk P."/>
            <person name="Sykes S."/>
            <person name="Wortman J."/>
            <person name="Nusbaum C."/>
            <person name="Birren B."/>
        </authorList>
    </citation>
    <scope>NUCLEOTIDE SEQUENCE [LARGE SCALE GENOMIC DNA]</scope>
    <source>
        <strain evidence="3 4">CBS 160.54</strain>
    </source>
</reference>
<feature type="compositionally biased region" description="Low complexity" evidence="2">
    <location>
        <begin position="122"/>
        <end position="135"/>
    </location>
</feature>
<gene>
    <name evidence="3" type="ORF">G647_03376</name>
</gene>
<name>V9DJV5_9EURO</name>
<dbReference type="Proteomes" id="UP000030678">
    <property type="component" value="Unassembled WGS sequence"/>
</dbReference>
<dbReference type="AlphaFoldDB" id="V9DJV5"/>
<dbReference type="RefSeq" id="XP_008725943.1">
    <property type="nucleotide sequence ID" value="XM_008727721.1"/>
</dbReference>